<sequence>MFIFPERQWKRQKENALHPPREETCSDFSGRSIFIPLDN</sequence>
<reference evidence="1 2" key="1">
    <citation type="submission" date="2014-06" db="EMBL/GenBank/DDBJ databases">
        <title>Draft genome sequence of iron oxidizing acidophile Leptospirillum ferriphilum DSM14647.</title>
        <authorList>
            <person name="Cardenas J.P."/>
            <person name="Lazcano M."/>
            <person name="Ossandon F.J."/>
            <person name="Corbett M."/>
            <person name="Holmes D.S."/>
            <person name="Watkin E."/>
        </authorList>
    </citation>
    <scope>NUCLEOTIDE SEQUENCE [LARGE SCALE GENOMIC DNA]</scope>
    <source>
        <strain evidence="1 2">DSM 14647</strain>
    </source>
</reference>
<evidence type="ECO:0000313" key="1">
    <source>
        <dbReference type="EMBL" id="KGA94004.1"/>
    </source>
</evidence>
<accession>A0A094X661</accession>
<comment type="caution">
    <text evidence="1">The sequence shown here is derived from an EMBL/GenBank/DDBJ whole genome shotgun (WGS) entry which is preliminary data.</text>
</comment>
<proteinExistence type="predicted"/>
<organism evidence="1 2">
    <name type="scientific">Leptospirillum ferriphilum</name>
    <dbReference type="NCBI Taxonomy" id="178606"/>
    <lineage>
        <taxon>Bacteria</taxon>
        <taxon>Pseudomonadati</taxon>
        <taxon>Nitrospirota</taxon>
        <taxon>Nitrospiria</taxon>
        <taxon>Nitrospirales</taxon>
        <taxon>Nitrospiraceae</taxon>
        <taxon>Leptospirillum</taxon>
    </lineage>
</organism>
<protein>
    <submittedName>
        <fullName evidence="1">Uncharacterized protein</fullName>
    </submittedName>
</protein>
<dbReference type="Proteomes" id="UP000029452">
    <property type="component" value="Unassembled WGS sequence"/>
</dbReference>
<dbReference type="PATRIC" id="fig|178606.4.peg.1163"/>
<evidence type="ECO:0000313" key="2">
    <source>
        <dbReference type="Proteomes" id="UP000029452"/>
    </source>
</evidence>
<dbReference type="EMBL" id="JPGK01000004">
    <property type="protein sequence ID" value="KGA94004.1"/>
    <property type="molecule type" value="Genomic_DNA"/>
</dbReference>
<dbReference type="AlphaFoldDB" id="A0A094X661"/>
<gene>
    <name evidence="1" type="ORF">LptCag_0630</name>
</gene>
<name>A0A094X661_9BACT</name>